<feature type="chain" id="PRO_5041460844" evidence="1">
    <location>
        <begin position="20"/>
        <end position="145"/>
    </location>
</feature>
<keyword evidence="1" id="KW-0732">Signal</keyword>
<evidence type="ECO:0000313" key="3">
    <source>
        <dbReference type="Proteomes" id="UP001157355"/>
    </source>
</evidence>
<reference evidence="2 3" key="1">
    <citation type="journal article" date="2014" name="Int. J. Syst. Evol. Microbiol.">
        <title>Complete genome sequence of Corynebacterium casei LMG S-19264T (=DSM 44701T), isolated from a smear-ripened cheese.</title>
        <authorList>
            <consortium name="US DOE Joint Genome Institute (JGI-PGF)"/>
            <person name="Walter F."/>
            <person name="Albersmeier A."/>
            <person name="Kalinowski J."/>
            <person name="Ruckert C."/>
        </authorList>
    </citation>
    <scope>NUCLEOTIDE SEQUENCE [LARGE SCALE GENOMIC DNA]</scope>
    <source>
        <strain evidence="2 3">NBRC 111766</strain>
    </source>
</reference>
<sequence length="145" mass="15558">MRKLGLAAFAVLVSVAGHAAAKPVLYDCSPSSGADNSIVQKQVLIVHDSETGEAFVNDGVVMHVYGAPTKAKIASESADWVTFTWHIERLKMGSVSADLDYRIKLHKPDGKMTFSLYAPSFSNQIDDVGRCTAKSAKAGKKSSKK</sequence>
<feature type="signal peptide" evidence="1">
    <location>
        <begin position="1"/>
        <end position="19"/>
    </location>
</feature>
<gene>
    <name evidence="2" type="ORF">GCM10010873_23010</name>
</gene>
<keyword evidence="3" id="KW-1185">Reference proteome</keyword>
<dbReference type="RefSeq" id="WP_284325491.1">
    <property type="nucleotide sequence ID" value="NZ_BSPP01000007.1"/>
</dbReference>
<proteinExistence type="predicted"/>
<dbReference type="EMBL" id="BSPP01000007">
    <property type="protein sequence ID" value="GLS87327.1"/>
    <property type="molecule type" value="Genomic_DNA"/>
</dbReference>
<accession>A0AA37U034</accession>
<dbReference type="AlphaFoldDB" id="A0AA37U034"/>
<name>A0AA37U034_9RHOB</name>
<evidence type="ECO:0000256" key="1">
    <source>
        <dbReference type="SAM" id="SignalP"/>
    </source>
</evidence>
<protein>
    <submittedName>
        <fullName evidence="2">Uncharacterized protein</fullName>
    </submittedName>
</protein>
<comment type="caution">
    <text evidence="2">The sequence shown here is derived from an EMBL/GenBank/DDBJ whole genome shotgun (WGS) entry which is preliminary data.</text>
</comment>
<dbReference type="Proteomes" id="UP001157355">
    <property type="component" value="Unassembled WGS sequence"/>
</dbReference>
<evidence type="ECO:0000313" key="2">
    <source>
        <dbReference type="EMBL" id="GLS87327.1"/>
    </source>
</evidence>
<organism evidence="2 3">
    <name type="scientific">Cypionkella aquatica</name>
    <dbReference type="NCBI Taxonomy" id="1756042"/>
    <lineage>
        <taxon>Bacteria</taxon>
        <taxon>Pseudomonadati</taxon>
        <taxon>Pseudomonadota</taxon>
        <taxon>Alphaproteobacteria</taxon>
        <taxon>Rhodobacterales</taxon>
        <taxon>Paracoccaceae</taxon>
        <taxon>Cypionkella</taxon>
    </lineage>
</organism>